<proteinExistence type="predicted"/>
<dbReference type="InterPro" id="IPR004843">
    <property type="entry name" value="Calcineurin-like_PHP"/>
</dbReference>
<evidence type="ECO:0000313" key="5">
    <source>
        <dbReference type="EMBL" id="SDC30903.1"/>
    </source>
</evidence>
<dbReference type="Gene3D" id="2.60.120.200">
    <property type="match status" value="1"/>
</dbReference>
<dbReference type="InterPro" id="IPR029052">
    <property type="entry name" value="Metallo-depent_PP-like"/>
</dbReference>
<keyword evidence="2" id="KW-0812">Transmembrane</keyword>
<feature type="chain" id="PRO_5011528670" evidence="3">
    <location>
        <begin position="43"/>
        <end position="865"/>
    </location>
</feature>
<evidence type="ECO:0000256" key="3">
    <source>
        <dbReference type="SAM" id="SignalP"/>
    </source>
</evidence>
<keyword evidence="3" id="KW-0732">Signal</keyword>
<dbReference type="STRING" id="1814289.SAMN05216410_1609"/>
<dbReference type="Pfam" id="PF13385">
    <property type="entry name" value="Laminin_G_3"/>
    <property type="match status" value="1"/>
</dbReference>
<dbReference type="EMBL" id="FMYH01000002">
    <property type="protein sequence ID" value="SDC30903.1"/>
    <property type="molecule type" value="Genomic_DNA"/>
</dbReference>
<accession>A0A1G6KIW0</accession>
<feature type="region of interest" description="Disordered" evidence="1">
    <location>
        <begin position="772"/>
        <end position="824"/>
    </location>
</feature>
<feature type="compositionally biased region" description="Polar residues" evidence="1">
    <location>
        <begin position="799"/>
        <end position="808"/>
    </location>
</feature>
<gene>
    <name evidence="5" type="ORF">SAMN05216410_1609</name>
</gene>
<dbReference type="SUPFAM" id="SSF49899">
    <property type="entry name" value="Concanavalin A-like lectins/glucanases"/>
    <property type="match status" value="1"/>
</dbReference>
<feature type="transmembrane region" description="Helical" evidence="2">
    <location>
        <begin position="836"/>
        <end position="856"/>
    </location>
</feature>
<evidence type="ECO:0000256" key="2">
    <source>
        <dbReference type="SAM" id="Phobius"/>
    </source>
</evidence>
<feature type="signal peptide" evidence="3">
    <location>
        <begin position="1"/>
        <end position="42"/>
    </location>
</feature>
<keyword evidence="2" id="KW-1133">Transmembrane helix</keyword>
<dbReference type="PANTHER" id="PTHR43143:SF5">
    <property type="entry name" value="SECRETED PROTEIN"/>
    <property type="match status" value="1"/>
</dbReference>
<evidence type="ECO:0000259" key="4">
    <source>
        <dbReference type="Pfam" id="PF00149"/>
    </source>
</evidence>
<reference evidence="5 6" key="1">
    <citation type="submission" date="2016-09" db="EMBL/GenBank/DDBJ databases">
        <authorList>
            <person name="Capua I."/>
            <person name="De Benedictis P."/>
            <person name="Joannis T."/>
            <person name="Lombin L.H."/>
            <person name="Cattoli G."/>
        </authorList>
    </citation>
    <scope>NUCLEOTIDE SEQUENCE [LARGE SCALE GENOMIC DNA]</scope>
    <source>
        <strain evidence="5 6">ISLP-3</strain>
    </source>
</reference>
<dbReference type="Gene3D" id="3.60.21.10">
    <property type="match status" value="1"/>
</dbReference>
<organism evidence="5 6">
    <name type="scientific">Sanguibacter gelidistatuariae</name>
    <dbReference type="NCBI Taxonomy" id="1814289"/>
    <lineage>
        <taxon>Bacteria</taxon>
        <taxon>Bacillati</taxon>
        <taxon>Actinomycetota</taxon>
        <taxon>Actinomycetes</taxon>
        <taxon>Micrococcales</taxon>
        <taxon>Sanguibacteraceae</taxon>
        <taxon>Sanguibacter</taxon>
    </lineage>
</organism>
<keyword evidence="2" id="KW-0472">Membrane</keyword>
<dbReference type="PANTHER" id="PTHR43143">
    <property type="entry name" value="METALLOPHOSPHOESTERASE, CALCINEURIN SUPERFAMILY"/>
    <property type="match status" value="1"/>
</dbReference>
<keyword evidence="6" id="KW-1185">Reference proteome</keyword>
<protein>
    <submittedName>
        <fullName evidence="5">3',5'-cyclic AMP phosphodiesterase CpdA</fullName>
    </submittedName>
</protein>
<dbReference type="AlphaFoldDB" id="A0A1G6KIW0"/>
<dbReference type="GO" id="GO:0016787">
    <property type="term" value="F:hydrolase activity"/>
    <property type="evidence" value="ECO:0007669"/>
    <property type="project" value="InterPro"/>
</dbReference>
<dbReference type="OrthoDB" id="9772095at2"/>
<feature type="compositionally biased region" description="Gly residues" evidence="1">
    <location>
        <begin position="813"/>
        <end position="824"/>
    </location>
</feature>
<sequence>MIVTQTHHGPPGRRTAAQRLTAMLGAAATVGVLALAPAPAVAAILTNDVTAPADAALGSRFTLAVLPDTQFYSRYSEDQFLPRYGSDPFATQTAWLVDHREELNIPFVAHLGDIVDQVGTEKEWRAADRAMATLDDAGMPYSILAGNHDVLNSSDDWFDTDYTLADEPFVQWFGTERAAKQSTYGGSDDTGFNQFHIFEAAGQEFLVLALSWRASDESLAWAQDVLAAHPTLPTILTTHSLLNIEPDGTSPKEDPNGLRLWEKLIRSNDQIFLTFNGHFHGATQLTKTNDFGNPVTEVLMDYQMAYEGGNGYLGLLEFDLGANTISLETGSPWVASKPRDMLTSYDQVLLEGEQQRFTMPIVFAERFRGFAPNFAAGPADQPSLTAKAREILLDGFEAPDSASLEFPGSSEDYVPVDGTLAHWRFGGAEGVVAEGQVFEDVAGGADLHRVGIAESGSATAQAADVTVSADTNPYSSDGGAVCFANSDKRTGRLSYLSTDADAAINDVNLDKGYTIETFLKVDPGWSADANGWMKAIVRSGNRSTMPGMPWMRWDYTASPAALGLSNLKELQWTEVPVDTTKGDRTSWSGEIMPDRWIHVALVNDPQTSRTTMYIDGAPVLRNATDTFGQSVNGAMPWIFGADWFDDRVGNGWAGCIGETRVIDHPTGPEQWLTARPSLTGFTALASETEVVAGQQAVLHGTGTPRAEVTLSGALAGQAQVSSDGRWSIELETSSAAARAVAILPGEHHYTATQSFGTRQSAPVAGVLRVAETSTPDPETPDPGTPGTQVPDAGTPAPGGSSSDPTQPGSGHPSDGGGQAGTVPGGDGSLAITGAGAVDLACLAAAVLALGIVLLVIKRRTARMEL</sequence>
<dbReference type="SUPFAM" id="SSF56300">
    <property type="entry name" value="Metallo-dependent phosphatases"/>
    <property type="match status" value="1"/>
</dbReference>
<dbReference type="InterPro" id="IPR051918">
    <property type="entry name" value="STPP_CPPED1"/>
</dbReference>
<evidence type="ECO:0000313" key="6">
    <source>
        <dbReference type="Proteomes" id="UP000199039"/>
    </source>
</evidence>
<feature type="domain" description="Calcineurin-like phosphoesterase" evidence="4">
    <location>
        <begin position="63"/>
        <end position="280"/>
    </location>
</feature>
<dbReference type="InterPro" id="IPR013320">
    <property type="entry name" value="ConA-like_dom_sf"/>
</dbReference>
<dbReference type="Proteomes" id="UP000199039">
    <property type="component" value="Unassembled WGS sequence"/>
</dbReference>
<name>A0A1G6KIW0_9MICO</name>
<evidence type="ECO:0000256" key="1">
    <source>
        <dbReference type="SAM" id="MobiDB-lite"/>
    </source>
</evidence>
<dbReference type="Pfam" id="PF00149">
    <property type="entry name" value="Metallophos"/>
    <property type="match status" value="1"/>
</dbReference>